<feature type="domain" description="Glycosyl transferase family 1" evidence="1">
    <location>
        <begin position="200"/>
        <end position="346"/>
    </location>
</feature>
<keyword evidence="3" id="KW-1185">Reference proteome</keyword>
<organism evidence="2 3">
    <name type="scientific">Qipengyuania atrilutea</name>
    <dbReference type="NCBI Taxonomy" id="2744473"/>
    <lineage>
        <taxon>Bacteria</taxon>
        <taxon>Pseudomonadati</taxon>
        <taxon>Pseudomonadota</taxon>
        <taxon>Alphaproteobacteria</taxon>
        <taxon>Sphingomonadales</taxon>
        <taxon>Erythrobacteraceae</taxon>
        <taxon>Qipengyuania</taxon>
    </lineage>
</organism>
<dbReference type="GO" id="GO:0016757">
    <property type="term" value="F:glycosyltransferase activity"/>
    <property type="evidence" value="ECO:0007669"/>
    <property type="project" value="InterPro"/>
</dbReference>
<dbReference type="SUPFAM" id="SSF53756">
    <property type="entry name" value="UDP-Glycosyltransferase/glycogen phosphorylase"/>
    <property type="match status" value="1"/>
</dbReference>
<reference evidence="2 3" key="1">
    <citation type="submission" date="2020-06" db="EMBL/GenBank/DDBJ databases">
        <title>Altererythrobacter sp. HHU K3-1.</title>
        <authorList>
            <person name="Zhang D."/>
            <person name="Xue H."/>
        </authorList>
    </citation>
    <scope>NUCLEOTIDE SEQUENCE [LARGE SCALE GENOMIC DNA]</scope>
    <source>
        <strain evidence="2 3">HHU K3-1</strain>
    </source>
</reference>
<dbReference type="InterPro" id="IPR001296">
    <property type="entry name" value="Glyco_trans_1"/>
</dbReference>
<dbReference type="Pfam" id="PF00534">
    <property type="entry name" value="Glycos_transf_1"/>
    <property type="match status" value="1"/>
</dbReference>
<gene>
    <name evidence="2" type="ORF">HUV48_11100</name>
</gene>
<dbReference type="CDD" id="cd03801">
    <property type="entry name" value="GT4_PimA-like"/>
    <property type="match status" value="1"/>
</dbReference>
<protein>
    <submittedName>
        <fullName evidence="2">Glycosyltransferase family 4 protein</fullName>
    </submittedName>
</protein>
<keyword evidence="2" id="KW-0808">Transferase</keyword>
<sequence>MERAGGRDGGKVAILFAQFAPYHVDRIAAAAERLAGRAEVIGIEVADSSATYGWERAGGVAGARKVTLFPEQRYEDIGSAVKLRRALRTLQEANTVFVGIPYSESWIMALTAVLRLRGCRVILMTESKADDFPRKAWLEMLKRAVLAPYDCALVGGERQAHYIRHLGFRTRPVLEGYDTIGNERVRALVTGKRQPQWRERPFLYVGRFVEKKNLAVLLEAFALYRKGAGPDARRLVMAGDGPLGGELQNLAKRLGVAKSIDWPGFLGAAGVAEAMHDALALSLVSTTEQWGLVLNEAAALGLPVIVSPNVGACDRLVRDGETGRIVATTDPTAIANAMRNLAKSEAQWVAMRAASLAISEAGDVRHFADAVEKLIAPTKTAS</sequence>
<accession>A0A850H6X2</accession>
<dbReference type="Proteomes" id="UP000561438">
    <property type="component" value="Unassembled WGS sequence"/>
</dbReference>
<dbReference type="AlphaFoldDB" id="A0A850H6X2"/>
<dbReference type="RefSeq" id="WP_176267870.1">
    <property type="nucleotide sequence ID" value="NZ_JABWGV010000004.1"/>
</dbReference>
<dbReference type="EMBL" id="JABWGV010000004">
    <property type="protein sequence ID" value="NVD45553.1"/>
    <property type="molecule type" value="Genomic_DNA"/>
</dbReference>
<dbReference type="PANTHER" id="PTHR12526:SF636">
    <property type="entry name" value="BLL3647 PROTEIN"/>
    <property type="match status" value="1"/>
</dbReference>
<evidence type="ECO:0000313" key="2">
    <source>
        <dbReference type="EMBL" id="NVD45553.1"/>
    </source>
</evidence>
<proteinExistence type="predicted"/>
<evidence type="ECO:0000313" key="3">
    <source>
        <dbReference type="Proteomes" id="UP000561438"/>
    </source>
</evidence>
<evidence type="ECO:0000259" key="1">
    <source>
        <dbReference type="Pfam" id="PF00534"/>
    </source>
</evidence>
<dbReference type="PANTHER" id="PTHR12526">
    <property type="entry name" value="GLYCOSYLTRANSFERASE"/>
    <property type="match status" value="1"/>
</dbReference>
<name>A0A850H6X2_9SPHN</name>
<dbReference type="Gene3D" id="3.40.50.2000">
    <property type="entry name" value="Glycogen Phosphorylase B"/>
    <property type="match status" value="2"/>
</dbReference>
<comment type="caution">
    <text evidence="2">The sequence shown here is derived from an EMBL/GenBank/DDBJ whole genome shotgun (WGS) entry which is preliminary data.</text>
</comment>